<protein>
    <submittedName>
        <fullName evidence="5">Histidine phosphatase family protein</fullName>
    </submittedName>
</protein>
<dbReference type="GO" id="GO:0005737">
    <property type="term" value="C:cytoplasm"/>
    <property type="evidence" value="ECO:0007669"/>
    <property type="project" value="TreeGrafter"/>
</dbReference>
<accession>A0A8A4ZLX0</accession>
<dbReference type="Proteomes" id="UP000663937">
    <property type="component" value="Chromosome"/>
</dbReference>
<name>A0A8A4ZLX0_9MICO</name>
<dbReference type="InterPro" id="IPR050275">
    <property type="entry name" value="PGM_Phosphatase"/>
</dbReference>
<reference evidence="5" key="1">
    <citation type="submission" date="2021-03" db="EMBL/GenBank/DDBJ databases">
        <title>Pengzhenrongella sicca gen. nov., sp. nov., a new member of suborder Micrococcineae isolated from High-Arctic tundra soil.</title>
        <authorList>
            <person name="Peng F."/>
        </authorList>
    </citation>
    <scope>NUCLEOTIDE SEQUENCE</scope>
    <source>
        <strain evidence="5">LRZ-2</strain>
    </source>
</reference>
<dbReference type="InterPro" id="IPR001345">
    <property type="entry name" value="PG/BPGM_mutase_AS"/>
</dbReference>
<dbReference type="Gene3D" id="3.40.50.1240">
    <property type="entry name" value="Phosphoglycerate mutase-like"/>
    <property type="match status" value="1"/>
</dbReference>
<dbReference type="InterPro" id="IPR029033">
    <property type="entry name" value="His_PPase_superfam"/>
</dbReference>
<dbReference type="AlphaFoldDB" id="A0A8A4ZLX0"/>
<keyword evidence="2" id="KW-0413">Isomerase</keyword>
<evidence type="ECO:0000256" key="1">
    <source>
        <dbReference type="ARBA" id="ARBA00023152"/>
    </source>
</evidence>
<dbReference type="InterPro" id="IPR013078">
    <property type="entry name" value="His_Pase_superF_clade-1"/>
</dbReference>
<dbReference type="SMART" id="SM00855">
    <property type="entry name" value="PGAM"/>
    <property type="match status" value="1"/>
</dbReference>
<dbReference type="PROSITE" id="PS00175">
    <property type="entry name" value="PG_MUTASE"/>
    <property type="match status" value="1"/>
</dbReference>
<keyword evidence="6" id="KW-1185">Reference proteome</keyword>
<keyword evidence="1" id="KW-0324">Glycolysis</keyword>
<gene>
    <name evidence="5" type="ORF">J4E96_11960</name>
</gene>
<dbReference type="KEGG" id="psic:J4E96_11960"/>
<feature type="binding site" evidence="4">
    <location>
        <position position="59"/>
    </location>
    <ligand>
        <name>substrate</name>
    </ligand>
</feature>
<feature type="active site" description="Proton donor/acceptor" evidence="3">
    <location>
        <position position="84"/>
    </location>
</feature>
<organism evidence="5 6">
    <name type="scientific">Pengzhenrongella sicca</name>
    <dbReference type="NCBI Taxonomy" id="2819238"/>
    <lineage>
        <taxon>Bacteria</taxon>
        <taxon>Bacillati</taxon>
        <taxon>Actinomycetota</taxon>
        <taxon>Actinomycetes</taxon>
        <taxon>Micrococcales</taxon>
        <taxon>Pengzhenrongella</taxon>
    </lineage>
</organism>
<dbReference type="Pfam" id="PF00300">
    <property type="entry name" value="His_Phos_1"/>
    <property type="match status" value="1"/>
</dbReference>
<dbReference type="PANTHER" id="PTHR48100:SF1">
    <property type="entry name" value="HISTIDINE PHOSPHATASE FAMILY PROTEIN-RELATED"/>
    <property type="match status" value="1"/>
</dbReference>
<proteinExistence type="predicted"/>
<evidence type="ECO:0000256" key="2">
    <source>
        <dbReference type="ARBA" id="ARBA00023235"/>
    </source>
</evidence>
<dbReference type="PANTHER" id="PTHR48100">
    <property type="entry name" value="BROAD-SPECIFICITY PHOSPHATASE YOR283W-RELATED"/>
    <property type="match status" value="1"/>
</dbReference>
<feature type="binding site" evidence="4">
    <location>
        <begin position="9"/>
        <end position="16"/>
    </location>
    <ligand>
        <name>substrate</name>
    </ligand>
</feature>
<feature type="active site" description="Tele-phosphohistidine intermediate" evidence="3">
    <location>
        <position position="10"/>
    </location>
</feature>
<evidence type="ECO:0000256" key="4">
    <source>
        <dbReference type="PIRSR" id="PIRSR613078-2"/>
    </source>
</evidence>
<evidence type="ECO:0000313" key="5">
    <source>
        <dbReference type="EMBL" id="QTE31497.1"/>
    </source>
</evidence>
<evidence type="ECO:0000256" key="3">
    <source>
        <dbReference type="PIRSR" id="PIRSR613078-1"/>
    </source>
</evidence>
<dbReference type="EMBL" id="CP071868">
    <property type="protein sequence ID" value="QTE31497.1"/>
    <property type="molecule type" value="Genomic_DNA"/>
</dbReference>
<dbReference type="SUPFAM" id="SSF53254">
    <property type="entry name" value="Phosphoglycerate mutase-like"/>
    <property type="match status" value="1"/>
</dbReference>
<sequence>MTLTLSLVRHGQTEFNVQQRLQGWCDSPLTAPGLAGVRTTAAQLADRPFVAAYVSPSGRARATAREILALHPPVPVVVDPDLREFHFGDFEEQPESALLERYNPARMYAQVLAGTFAGLPGGEAGATFFHRVTAVFARIERRHDHGNVLVVSHGLTLRAYLSVIDPRPMYPLPNASVSSVEVHADGRHRVVALAVDYAGHGAPAEVDSVPVPELAS</sequence>
<evidence type="ECO:0000313" key="6">
    <source>
        <dbReference type="Proteomes" id="UP000663937"/>
    </source>
</evidence>
<dbReference type="CDD" id="cd07067">
    <property type="entry name" value="HP_PGM_like"/>
    <property type="match status" value="1"/>
</dbReference>
<dbReference type="GO" id="GO:0016791">
    <property type="term" value="F:phosphatase activity"/>
    <property type="evidence" value="ECO:0007669"/>
    <property type="project" value="TreeGrafter"/>
</dbReference>